<gene>
    <name evidence="1" type="ORF">SAMN04488101_101157</name>
</gene>
<dbReference type="STRING" id="475255.SAMN04488101_101157"/>
<keyword evidence="2" id="KW-1185">Reference proteome</keyword>
<sequence length="99" mass="11654">MSCTGCKKEYKYPELTLIGTWYSSSPELQFPIANTKGEGKYIQFLEYSKEDIKYLKVSYKTGEEAFEDVYIVKWIGKNEMMLIDTKDPEKKDIPFVRMK</sequence>
<protein>
    <submittedName>
        <fullName evidence="1">Uncharacterized protein</fullName>
    </submittedName>
</protein>
<dbReference type="EMBL" id="FWYB01000001">
    <property type="protein sequence ID" value="SMC53435.1"/>
    <property type="molecule type" value="Genomic_DNA"/>
</dbReference>
<reference evidence="1 2" key="1">
    <citation type="submission" date="2017-04" db="EMBL/GenBank/DDBJ databases">
        <authorList>
            <person name="Afonso C.L."/>
            <person name="Miller P.J."/>
            <person name="Scott M.A."/>
            <person name="Spackman E."/>
            <person name="Goraichik I."/>
            <person name="Dimitrov K.M."/>
            <person name="Suarez D.L."/>
            <person name="Swayne D.E."/>
        </authorList>
    </citation>
    <scope>NUCLEOTIDE SEQUENCE [LARGE SCALE GENOMIC DNA]</scope>
    <source>
        <strain evidence="1 2">DSM 19625</strain>
    </source>
</reference>
<proteinExistence type="predicted"/>
<dbReference type="Proteomes" id="UP000192678">
    <property type="component" value="Unassembled WGS sequence"/>
</dbReference>
<name>A0A1W1ZYA6_9SPHI</name>
<evidence type="ECO:0000313" key="2">
    <source>
        <dbReference type="Proteomes" id="UP000192678"/>
    </source>
</evidence>
<dbReference type="AlphaFoldDB" id="A0A1W1ZYA6"/>
<evidence type="ECO:0000313" key="1">
    <source>
        <dbReference type="EMBL" id="SMC53435.1"/>
    </source>
</evidence>
<accession>A0A1W1ZYA6</accession>
<organism evidence="1 2">
    <name type="scientific">Pedobacter nyackensis</name>
    <dbReference type="NCBI Taxonomy" id="475255"/>
    <lineage>
        <taxon>Bacteria</taxon>
        <taxon>Pseudomonadati</taxon>
        <taxon>Bacteroidota</taxon>
        <taxon>Sphingobacteriia</taxon>
        <taxon>Sphingobacteriales</taxon>
        <taxon>Sphingobacteriaceae</taxon>
        <taxon>Pedobacter</taxon>
    </lineage>
</organism>